<evidence type="ECO:0000259" key="7">
    <source>
        <dbReference type="Pfam" id="PF02721"/>
    </source>
</evidence>
<accession>A0AAV2D7N2</accession>
<dbReference type="InterPro" id="IPR003871">
    <property type="entry name" value="RFA1B/D_OB_1st"/>
</dbReference>
<name>A0AAV2D7N2_9ROSI</name>
<dbReference type="GO" id="GO:0003677">
    <property type="term" value="F:DNA binding"/>
    <property type="evidence" value="ECO:0007669"/>
    <property type="project" value="UniProtKB-KW"/>
</dbReference>
<dbReference type="PANTHER" id="PTHR47165">
    <property type="entry name" value="OS03G0429900 PROTEIN"/>
    <property type="match status" value="1"/>
</dbReference>
<dbReference type="InterPro" id="IPR047192">
    <property type="entry name" value="Euk_RPA1_DBD_C"/>
</dbReference>
<evidence type="ECO:0000259" key="8">
    <source>
        <dbReference type="Pfam" id="PF08646"/>
    </source>
</evidence>
<dbReference type="CDD" id="cd04476">
    <property type="entry name" value="RPA1_DBD_C"/>
    <property type="match status" value="1"/>
</dbReference>
<evidence type="ECO:0000256" key="4">
    <source>
        <dbReference type="ARBA" id="ARBA00022833"/>
    </source>
</evidence>
<organism evidence="9 10">
    <name type="scientific">Linum trigynum</name>
    <dbReference type="NCBI Taxonomy" id="586398"/>
    <lineage>
        <taxon>Eukaryota</taxon>
        <taxon>Viridiplantae</taxon>
        <taxon>Streptophyta</taxon>
        <taxon>Embryophyta</taxon>
        <taxon>Tracheophyta</taxon>
        <taxon>Spermatophyta</taxon>
        <taxon>Magnoliopsida</taxon>
        <taxon>eudicotyledons</taxon>
        <taxon>Gunneridae</taxon>
        <taxon>Pentapetalae</taxon>
        <taxon>rosids</taxon>
        <taxon>fabids</taxon>
        <taxon>Malpighiales</taxon>
        <taxon>Linaceae</taxon>
        <taxon>Linum</taxon>
    </lineage>
</organism>
<dbReference type="Proteomes" id="UP001497516">
    <property type="component" value="Chromosome 2"/>
</dbReference>
<keyword evidence="10" id="KW-1185">Reference proteome</keyword>
<evidence type="ECO:0008006" key="11">
    <source>
        <dbReference type="Google" id="ProtNLM"/>
    </source>
</evidence>
<dbReference type="SUPFAM" id="SSF50249">
    <property type="entry name" value="Nucleic acid-binding proteins"/>
    <property type="match status" value="3"/>
</dbReference>
<protein>
    <recommendedName>
        <fullName evidence="11">Replication factor A C-terminal domain-containing protein</fullName>
    </recommendedName>
</protein>
<evidence type="ECO:0000256" key="3">
    <source>
        <dbReference type="ARBA" id="ARBA00022771"/>
    </source>
</evidence>
<reference evidence="9 10" key="1">
    <citation type="submission" date="2024-04" db="EMBL/GenBank/DDBJ databases">
        <authorList>
            <person name="Fracassetti M."/>
        </authorList>
    </citation>
    <scope>NUCLEOTIDE SEQUENCE [LARGE SCALE GENOMIC DNA]</scope>
</reference>
<keyword evidence="3" id="KW-0863">Zinc-finger</keyword>
<feature type="domain" description="Replication factor A C-terminal" evidence="8">
    <location>
        <begin position="442"/>
        <end position="570"/>
    </location>
</feature>
<sequence>MSRIGSSSSISTAPVNTGSSLDLVAIDKDPSHRRCRRQRRYKVLAVNFAPNQPLHYDPQTRSNLRLHPSPTTANTANCFSFLRRHQKSPPPTPSPSFGAASKRLPVDSSAIHKSQLLIVFGDGSKREKINLLFERTSPQTVTNSCSNLSPVRMGMLDKLQSGFHSGTVCARISRMWDAINTKTNTLIRLDLILLDAKGNDINVQIPADNVDTMRPLLHEQRVYKFSNFKVERIKMKELFRPVNNPLKIVFQDNTHVEETDDDNSIPPYNFRFIKAAEIPGKVGKPQLLCDTIGYLLKHSNTSKKCNGVSRSVRKELHIQLPEGSKIQVTLWGSIITQFDEVFKAATAAGKSVILIITSTYVKKDAHGVPFFSSSTATKIYGNLDIPEVKAFHVIDEEVPEQQVLGKPPVEYVLKDDPEPKPATIAELAELKNDIDNEGKHFFLKAKIEEVEDNWCYFGCSKCPRKIPEDTDEFWCKVCNISTIKGVPRFRISLYVEDDTGNANLVLLEHEGVIFLKTTAEALLQANNEDMIKPPEYLENLIGKWHKFRIKLTEYNREKNSTNYTIIQVLDDDSVATKTPQYSDNQEETRSPLQETVCSSSHSIQSDLTYTPTALLKSVKKEPGVHTPPGALSAATNSTPEIDSTAASNKNKRKFEVISDSD</sequence>
<dbReference type="CDD" id="cd04480">
    <property type="entry name" value="RPA1_DBD_A_like"/>
    <property type="match status" value="1"/>
</dbReference>
<evidence type="ECO:0000313" key="10">
    <source>
        <dbReference type="Proteomes" id="UP001497516"/>
    </source>
</evidence>
<dbReference type="InterPro" id="IPR012340">
    <property type="entry name" value="NA-bd_OB-fold"/>
</dbReference>
<evidence type="ECO:0000256" key="1">
    <source>
        <dbReference type="ARBA" id="ARBA00005690"/>
    </source>
</evidence>
<evidence type="ECO:0000256" key="5">
    <source>
        <dbReference type="ARBA" id="ARBA00023125"/>
    </source>
</evidence>
<dbReference type="GO" id="GO:0008270">
    <property type="term" value="F:zinc ion binding"/>
    <property type="evidence" value="ECO:0007669"/>
    <property type="project" value="UniProtKB-KW"/>
</dbReference>
<dbReference type="InterPro" id="IPR013955">
    <property type="entry name" value="Rep_factor-A_C"/>
</dbReference>
<dbReference type="Pfam" id="PF08646">
    <property type="entry name" value="Rep_fac-A_C"/>
    <property type="match status" value="1"/>
</dbReference>
<dbReference type="EMBL" id="OZ034815">
    <property type="protein sequence ID" value="CAL1368089.1"/>
    <property type="molecule type" value="Genomic_DNA"/>
</dbReference>
<evidence type="ECO:0000313" key="9">
    <source>
        <dbReference type="EMBL" id="CAL1368089.1"/>
    </source>
</evidence>
<dbReference type="CDD" id="cd04481">
    <property type="entry name" value="RPA1_DBD_B_like"/>
    <property type="match status" value="1"/>
</dbReference>
<gene>
    <name evidence="9" type="ORF">LTRI10_LOCUS11407</name>
</gene>
<evidence type="ECO:0000256" key="6">
    <source>
        <dbReference type="SAM" id="MobiDB-lite"/>
    </source>
</evidence>
<proteinExistence type="inferred from homology"/>
<dbReference type="AlphaFoldDB" id="A0AAV2D7N2"/>
<dbReference type="PANTHER" id="PTHR47165:SF4">
    <property type="entry name" value="OS03G0429900 PROTEIN"/>
    <property type="match status" value="1"/>
</dbReference>
<dbReference type="Gene3D" id="2.40.50.140">
    <property type="entry name" value="Nucleic acid-binding proteins"/>
    <property type="match status" value="3"/>
</dbReference>
<keyword evidence="4" id="KW-0862">Zinc</keyword>
<evidence type="ECO:0000256" key="2">
    <source>
        <dbReference type="ARBA" id="ARBA00022723"/>
    </source>
</evidence>
<comment type="similarity">
    <text evidence="1">Belongs to the replication factor A protein 1 family.</text>
</comment>
<feature type="region of interest" description="Disordered" evidence="6">
    <location>
        <begin position="618"/>
        <end position="661"/>
    </location>
</feature>
<keyword evidence="5" id="KW-0238">DNA-binding</keyword>
<keyword evidence="2" id="KW-0479">Metal-binding</keyword>
<feature type="compositionally biased region" description="Polar residues" evidence="6">
    <location>
        <begin position="633"/>
        <end position="648"/>
    </location>
</feature>
<feature type="domain" description="Replication protein A 70 kDa DNA-binding subunit B/D first OB fold" evidence="7">
    <location>
        <begin position="155"/>
        <end position="258"/>
    </location>
</feature>
<dbReference type="Pfam" id="PF02721">
    <property type="entry name" value="DUF223"/>
    <property type="match status" value="1"/>
</dbReference>